<proteinExistence type="predicted"/>
<dbReference type="Proteomes" id="UP000037688">
    <property type="component" value="Unassembled WGS sequence"/>
</dbReference>
<keyword evidence="1" id="KW-0472">Membrane</keyword>
<keyword evidence="1" id="KW-0812">Transmembrane</keyword>
<dbReference type="RefSeq" id="WP_053783728.1">
    <property type="nucleotide sequence ID" value="NZ_LITU01000081.1"/>
</dbReference>
<protein>
    <submittedName>
        <fullName evidence="2">Uncharacterized protein</fullName>
    </submittedName>
</protein>
<evidence type="ECO:0000256" key="1">
    <source>
        <dbReference type="SAM" id="Phobius"/>
    </source>
</evidence>
<feature type="transmembrane region" description="Helical" evidence="1">
    <location>
        <begin position="28"/>
        <end position="49"/>
    </location>
</feature>
<reference evidence="2 3" key="1">
    <citation type="submission" date="2015-08" db="EMBL/GenBank/DDBJ databases">
        <title>Draft genome sequence of cellulolytic and xylanolytic Paenibacillus sp. A59, isolated from a decaying forest soil from Patagonia, Argentina.</title>
        <authorList>
            <person name="Ghio S."/>
            <person name="Caceres A.M."/>
            <person name="Talia P."/>
            <person name="Grasso D."/>
            <person name="Campos E."/>
        </authorList>
    </citation>
    <scope>NUCLEOTIDE SEQUENCE [LARGE SCALE GENOMIC DNA]</scope>
    <source>
        <strain evidence="2 3">A59</strain>
    </source>
</reference>
<dbReference type="AlphaFoldDB" id="A0A0N0C2T8"/>
<name>A0A0N0C2T8_9BACL</name>
<organism evidence="2 3">
    <name type="scientific">Paenibacillus xylanivorans</name>
    <dbReference type="NCBI Taxonomy" id="1705561"/>
    <lineage>
        <taxon>Bacteria</taxon>
        <taxon>Bacillati</taxon>
        <taxon>Bacillota</taxon>
        <taxon>Bacilli</taxon>
        <taxon>Bacillales</taxon>
        <taxon>Paenibacillaceae</taxon>
        <taxon>Paenibacillus</taxon>
    </lineage>
</organism>
<sequence length="68" mass="7765">MIAVVLFAVLYILEWPMIKSSKKGIKRAYFVLLGLFLLWNTLAVSVPGWPNPNDVIRLVFGWADRLFG</sequence>
<comment type="caution">
    <text evidence="2">The sequence shown here is derived from an EMBL/GenBank/DDBJ whole genome shotgun (WGS) entry which is preliminary data.</text>
</comment>
<evidence type="ECO:0000313" key="3">
    <source>
        <dbReference type="Proteomes" id="UP000037688"/>
    </source>
</evidence>
<evidence type="ECO:0000313" key="2">
    <source>
        <dbReference type="EMBL" id="KOY13381.1"/>
    </source>
</evidence>
<dbReference type="EMBL" id="LITU01000081">
    <property type="protein sequence ID" value="KOY13381.1"/>
    <property type="molecule type" value="Genomic_DNA"/>
</dbReference>
<keyword evidence="3" id="KW-1185">Reference proteome</keyword>
<gene>
    <name evidence="2" type="ORF">AMS66_27065</name>
</gene>
<dbReference type="PATRIC" id="fig|1705561.3.peg.5691"/>
<accession>A0A0N0C2T8</accession>
<dbReference type="OrthoDB" id="2626170at2"/>
<keyword evidence="1" id="KW-1133">Transmembrane helix</keyword>